<organism evidence="2 3">
    <name type="scientific">Aegilops tauschii subsp. strangulata</name>
    <name type="common">Goatgrass</name>
    <dbReference type="NCBI Taxonomy" id="200361"/>
    <lineage>
        <taxon>Eukaryota</taxon>
        <taxon>Viridiplantae</taxon>
        <taxon>Streptophyta</taxon>
        <taxon>Embryophyta</taxon>
        <taxon>Tracheophyta</taxon>
        <taxon>Spermatophyta</taxon>
        <taxon>Magnoliopsida</taxon>
        <taxon>Liliopsida</taxon>
        <taxon>Poales</taxon>
        <taxon>Poaceae</taxon>
        <taxon>BOP clade</taxon>
        <taxon>Pooideae</taxon>
        <taxon>Triticodae</taxon>
        <taxon>Triticeae</taxon>
        <taxon>Triticinae</taxon>
        <taxon>Aegilops</taxon>
    </lineage>
</organism>
<reference evidence="2" key="4">
    <citation type="submission" date="2019-03" db="UniProtKB">
        <authorList>
            <consortium name="EnsemblPlants"/>
        </authorList>
    </citation>
    <scope>IDENTIFICATION</scope>
</reference>
<dbReference type="Gramene" id="AET6Gv20130300.3">
    <property type="protein sequence ID" value="AET6Gv20130300.3"/>
    <property type="gene ID" value="AET6Gv20130300"/>
</dbReference>
<dbReference type="EnsemblPlants" id="AET6Gv20130300.6">
    <property type="protein sequence ID" value="AET6Gv20130300.6"/>
    <property type="gene ID" value="AET6Gv20130300"/>
</dbReference>
<protein>
    <recommendedName>
        <fullName evidence="1">F-box protein AT5G49610-like beta-propeller domain-containing protein</fullName>
    </recommendedName>
</protein>
<proteinExistence type="predicted"/>
<evidence type="ECO:0000259" key="1">
    <source>
        <dbReference type="Pfam" id="PF23635"/>
    </source>
</evidence>
<dbReference type="Proteomes" id="UP000015105">
    <property type="component" value="Chromosome 6D"/>
</dbReference>
<reference evidence="2" key="5">
    <citation type="journal article" date="2021" name="G3 (Bethesda)">
        <title>Aegilops tauschii genome assembly Aet v5.0 features greater sequence contiguity and improved annotation.</title>
        <authorList>
            <person name="Wang L."/>
            <person name="Zhu T."/>
            <person name="Rodriguez J.C."/>
            <person name="Deal K.R."/>
            <person name="Dubcovsky J."/>
            <person name="McGuire P.E."/>
            <person name="Lux T."/>
            <person name="Spannagl M."/>
            <person name="Mayer K.F.X."/>
            <person name="Baldrich P."/>
            <person name="Meyers B.C."/>
            <person name="Huo N."/>
            <person name="Gu Y.Q."/>
            <person name="Zhou H."/>
            <person name="Devos K.M."/>
            <person name="Bennetzen J.L."/>
            <person name="Unver T."/>
            <person name="Budak H."/>
            <person name="Gulick P.J."/>
            <person name="Galiba G."/>
            <person name="Kalapos B."/>
            <person name="Nelson D.R."/>
            <person name="Li P."/>
            <person name="You F.M."/>
            <person name="Luo M.C."/>
            <person name="Dvorak J."/>
        </authorList>
    </citation>
    <scope>NUCLEOTIDE SEQUENCE [LARGE SCALE GENOMIC DNA]</scope>
    <source>
        <strain evidence="2">cv. AL8/78</strain>
    </source>
</reference>
<keyword evidence="3" id="KW-1185">Reference proteome</keyword>
<dbReference type="EnsemblPlants" id="AET6Gv20130300.1">
    <property type="protein sequence ID" value="AET6Gv20130300.1"/>
    <property type="gene ID" value="AET6Gv20130300"/>
</dbReference>
<dbReference type="Pfam" id="PF23635">
    <property type="entry name" value="Beta-prop_AT5G49610-like"/>
    <property type="match status" value="1"/>
</dbReference>
<name>A0A453MX35_AEGTS</name>
<reference evidence="3" key="1">
    <citation type="journal article" date="2014" name="Science">
        <title>Ancient hybridizations among the ancestral genomes of bread wheat.</title>
        <authorList>
            <consortium name="International Wheat Genome Sequencing Consortium,"/>
            <person name="Marcussen T."/>
            <person name="Sandve S.R."/>
            <person name="Heier L."/>
            <person name="Spannagl M."/>
            <person name="Pfeifer M."/>
            <person name="Jakobsen K.S."/>
            <person name="Wulff B.B."/>
            <person name="Steuernagel B."/>
            <person name="Mayer K.F."/>
            <person name="Olsen O.A."/>
        </authorList>
    </citation>
    <scope>NUCLEOTIDE SEQUENCE [LARGE SCALE GENOMIC DNA]</scope>
    <source>
        <strain evidence="3">cv. AL8/78</strain>
    </source>
</reference>
<reference evidence="3" key="2">
    <citation type="journal article" date="2017" name="Nat. Plants">
        <title>The Aegilops tauschii genome reveals multiple impacts of transposons.</title>
        <authorList>
            <person name="Zhao G."/>
            <person name="Zou C."/>
            <person name="Li K."/>
            <person name="Wang K."/>
            <person name="Li T."/>
            <person name="Gao L."/>
            <person name="Zhang X."/>
            <person name="Wang H."/>
            <person name="Yang Z."/>
            <person name="Liu X."/>
            <person name="Jiang W."/>
            <person name="Mao L."/>
            <person name="Kong X."/>
            <person name="Jiao Y."/>
            <person name="Jia J."/>
        </authorList>
    </citation>
    <scope>NUCLEOTIDE SEQUENCE [LARGE SCALE GENOMIC DNA]</scope>
    <source>
        <strain evidence="3">cv. AL8/78</strain>
    </source>
</reference>
<dbReference type="Gramene" id="AET6Gv20130300.6">
    <property type="protein sequence ID" value="AET6Gv20130300.6"/>
    <property type="gene ID" value="AET6Gv20130300"/>
</dbReference>
<dbReference type="InterPro" id="IPR056594">
    <property type="entry name" value="AT5G49610-like_b-prop"/>
</dbReference>
<evidence type="ECO:0000313" key="2">
    <source>
        <dbReference type="EnsemblPlants" id="AET6Gv20130300.6"/>
    </source>
</evidence>
<dbReference type="AlphaFoldDB" id="A0A453MX35"/>
<dbReference type="EnsemblPlants" id="AET6Gv20130300.5">
    <property type="protein sequence ID" value="AET6Gv20130300.5"/>
    <property type="gene ID" value="AET6Gv20130300"/>
</dbReference>
<dbReference type="PANTHER" id="PTHR33186:SF13">
    <property type="entry name" value="OS10G0138300 PROTEIN"/>
    <property type="match status" value="1"/>
</dbReference>
<dbReference type="Gramene" id="AET6Gv20130300.1">
    <property type="protein sequence ID" value="AET6Gv20130300.1"/>
    <property type="gene ID" value="AET6Gv20130300"/>
</dbReference>
<reference evidence="2" key="3">
    <citation type="journal article" date="2017" name="Nature">
        <title>Genome sequence of the progenitor of the wheat D genome Aegilops tauschii.</title>
        <authorList>
            <person name="Luo M.C."/>
            <person name="Gu Y.Q."/>
            <person name="Puiu D."/>
            <person name="Wang H."/>
            <person name="Twardziok S.O."/>
            <person name="Deal K.R."/>
            <person name="Huo N."/>
            <person name="Zhu T."/>
            <person name="Wang L."/>
            <person name="Wang Y."/>
            <person name="McGuire P.E."/>
            <person name="Liu S."/>
            <person name="Long H."/>
            <person name="Ramasamy R.K."/>
            <person name="Rodriguez J.C."/>
            <person name="Van S.L."/>
            <person name="Yuan L."/>
            <person name="Wang Z."/>
            <person name="Xia Z."/>
            <person name="Xiao L."/>
            <person name="Anderson O.D."/>
            <person name="Ouyang S."/>
            <person name="Liang Y."/>
            <person name="Zimin A.V."/>
            <person name="Pertea G."/>
            <person name="Qi P."/>
            <person name="Bennetzen J.L."/>
            <person name="Dai X."/>
            <person name="Dawson M.W."/>
            <person name="Muller H.G."/>
            <person name="Kugler K."/>
            <person name="Rivarola-Duarte L."/>
            <person name="Spannagl M."/>
            <person name="Mayer K.F.X."/>
            <person name="Lu F.H."/>
            <person name="Bevan M.W."/>
            <person name="Leroy P."/>
            <person name="Li P."/>
            <person name="You F.M."/>
            <person name="Sun Q."/>
            <person name="Liu Z."/>
            <person name="Lyons E."/>
            <person name="Wicker T."/>
            <person name="Salzberg S.L."/>
            <person name="Devos K.M."/>
            <person name="Dvorak J."/>
        </authorList>
    </citation>
    <scope>NUCLEOTIDE SEQUENCE [LARGE SCALE GENOMIC DNA]</scope>
    <source>
        <strain evidence="2">cv. AL8/78</strain>
    </source>
</reference>
<dbReference type="PANTHER" id="PTHR33186">
    <property type="entry name" value="OS10G0136150 PROTEIN-RELATED"/>
    <property type="match status" value="1"/>
</dbReference>
<dbReference type="Gramene" id="AET6Gv20130300.5">
    <property type="protein sequence ID" value="AET6Gv20130300.5"/>
    <property type="gene ID" value="AET6Gv20130300"/>
</dbReference>
<evidence type="ECO:0000313" key="3">
    <source>
        <dbReference type="Proteomes" id="UP000015105"/>
    </source>
</evidence>
<accession>A0A453MX35</accession>
<feature type="domain" description="F-box protein AT5G49610-like beta-propeller" evidence="1">
    <location>
        <begin position="15"/>
        <end position="152"/>
    </location>
</feature>
<dbReference type="EnsemblPlants" id="AET6Gv20130300.3">
    <property type="protein sequence ID" value="AET6Gv20130300.3"/>
    <property type="gene ID" value="AET6Gv20130300"/>
</dbReference>
<sequence>MSYRSTSICMNYPCVLIEGSCYWSLAHGPAILAFDLDSQSLNVIHLPLDVRDLAHYDFSVVRMEGGRLGFFVVPGFSAQLWKWNSDCDGAASWVLERSIELDKLLSLNPDDERERPIVAGFAEDNNVVLLWAFVGVLTLQLKSLHSKKLFRVKCWFCCLPFEGVYTADADIGAGRDGAKLLHNT</sequence>